<dbReference type="GO" id="GO:0030313">
    <property type="term" value="C:cell envelope"/>
    <property type="evidence" value="ECO:0007669"/>
    <property type="project" value="UniProtKB-SubCell"/>
</dbReference>
<dbReference type="CDD" id="cd02966">
    <property type="entry name" value="TlpA_like_family"/>
    <property type="match status" value="1"/>
</dbReference>
<dbReference type="Pfam" id="PF12543">
    <property type="entry name" value="DUF3738"/>
    <property type="match status" value="1"/>
</dbReference>
<keyword evidence="3" id="KW-1015">Disulfide bond</keyword>
<keyword evidence="5" id="KW-0732">Signal</keyword>
<accession>A0A4R6IRW7</accession>
<dbReference type="Proteomes" id="UP000295499">
    <property type="component" value="Unassembled WGS sequence"/>
</dbReference>
<evidence type="ECO:0000259" key="6">
    <source>
        <dbReference type="PROSITE" id="PS51352"/>
    </source>
</evidence>
<dbReference type="PROSITE" id="PS51352">
    <property type="entry name" value="THIOREDOXIN_2"/>
    <property type="match status" value="1"/>
</dbReference>
<dbReference type="GO" id="GO:0016491">
    <property type="term" value="F:oxidoreductase activity"/>
    <property type="evidence" value="ECO:0007669"/>
    <property type="project" value="InterPro"/>
</dbReference>
<name>A0A4R6IRW7_9SPHI</name>
<keyword evidence="4" id="KW-0676">Redox-active center</keyword>
<dbReference type="InterPro" id="IPR013766">
    <property type="entry name" value="Thioredoxin_domain"/>
</dbReference>
<evidence type="ECO:0000256" key="2">
    <source>
        <dbReference type="ARBA" id="ARBA00022748"/>
    </source>
</evidence>
<dbReference type="SUPFAM" id="SSF52833">
    <property type="entry name" value="Thioredoxin-like"/>
    <property type="match status" value="1"/>
</dbReference>
<dbReference type="Pfam" id="PF08534">
    <property type="entry name" value="Redoxin"/>
    <property type="match status" value="1"/>
</dbReference>
<dbReference type="EMBL" id="SNWM01000001">
    <property type="protein sequence ID" value="TDO24941.1"/>
    <property type="molecule type" value="Genomic_DNA"/>
</dbReference>
<sequence>MKRIFLLTLLGCLTLTATAQIKIGESIGNVPIVSLLNAPIKKTDLSSQRGKVVLLEFWATWCGPCVDAMPHLQALQKQFGNKLQIITVSTEKEKRIKQFLQNRPSNLWFAIDSADAFRKDFPYHTIPHSILIDQQGVIAAITEPVNITESVIADVVAGKKINLPFKEDNMNMDPWNTYFKADPSVESRFLIQPKIQGASTGVKHYTKATDFNGRRISFLNMTVEGMYRIAYGDLPYGRTIDLIPREDKKDNEKMYCVDFIVPKGREAELLATLRAELKSRFDLNASVEKRLKVAYILKVADPKLVAKIELSKLKEQQLNASGAAFNGEGVTFATIANYLEDFGVTNIPVIDETKDSKRYDISFNFMPEKKGDYLEELHKLGLDLVKSEREIDVLIFR</sequence>
<feature type="domain" description="Thioredoxin" evidence="6">
    <location>
        <begin position="21"/>
        <end position="161"/>
    </location>
</feature>
<keyword evidence="2" id="KW-0201">Cytochrome c-type biogenesis</keyword>
<dbReference type="InterPro" id="IPR036249">
    <property type="entry name" value="Thioredoxin-like_sf"/>
</dbReference>
<dbReference type="RefSeq" id="WP_166641895.1">
    <property type="nucleotide sequence ID" value="NZ_SNWM01000001.1"/>
</dbReference>
<comment type="subcellular location">
    <subcellularLocation>
        <location evidence="1">Cell envelope</location>
    </subcellularLocation>
</comment>
<evidence type="ECO:0000256" key="3">
    <source>
        <dbReference type="ARBA" id="ARBA00023157"/>
    </source>
</evidence>
<evidence type="ECO:0000256" key="5">
    <source>
        <dbReference type="SAM" id="SignalP"/>
    </source>
</evidence>
<proteinExistence type="predicted"/>
<dbReference type="AlphaFoldDB" id="A0A4R6IRW7"/>
<organism evidence="7 8">
    <name type="scientific">Pedobacter duraquae</name>
    <dbReference type="NCBI Taxonomy" id="425511"/>
    <lineage>
        <taxon>Bacteria</taxon>
        <taxon>Pseudomonadati</taxon>
        <taxon>Bacteroidota</taxon>
        <taxon>Sphingobacteriia</taxon>
        <taxon>Sphingobacteriales</taxon>
        <taxon>Sphingobacteriaceae</taxon>
        <taxon>Pedobacter</taxon>
    </lineage>
</organism>
<dbReference type="PANTHER" id="PTHR42852">
    <property type="entry name" value="THIOL:DISULFIDE INTERCHANGE PROTEIN DSBE"/>
    <property type="match status" value="1"/>
</dbReference>
<feature type="signal peptide" evidence="5">
    <location>
        <begin position="1"/>
        <end position="19"/>
    </location>
</feature>
<evidence type="ECO:0000256" key="1">
    <source>
        <dbReference type="ARBA" id="ARBA00004196"/>
    </source>
</evidence>
<comment type="caution">
    <text evidence="7">The sequence shown here is derived from an EMBL/GenBank/DDBJ whole genome shotgun (WGS) entry which is preliminary data.</text>
</comment>
<dbReference type="PANTHER" id="PTHR42852:SF6">
    <property type="entry name" value="THIOL:DISULFIDE INTERCHANGE PROTEIN DSBE"/>
    <property type="match status" value="1"/>
</dbReference>
<evidence type="ECO:0000256" key="4">
    <source>
        <dbReference type="ARBA" id="ARBA00023284"/>
    </source>
</evidence>
<gene>
    <name evidence="7" type="ORF">CLV32_1236</name>
</gene>
<reference evidence="7 8" key="1">
    <citation type="submission" date="2019-03" db="EMBL/GenBank/DDBJ databases">
        <title>Genomic Encyclopedia of Archaeal and Bacterial Type Strains, Phase II (KMG-II): from individual species to whole genera.</title>
        <authorList>
            <person name="Goeker M."/>
        </authorList>
    </citation>
    <scope>NUCLEOTIDE SEQUENCE [LARGE SCALE GENOMIC DNA]</scope>
    <source>
        <strain evidence="7 8">DSM 19034</strain>
    </source>
</reference>
<evidence type="ECO:0000313" key="7">
    <source>
        <dbReference type="EMBL" id="TDO24941.1"/>
    </source>
</evidence>
<dbReference type="InterPro" id="IPR017801">
    <property type="entry name" value="DUF3738"/>
</dbReference>
<dbReference type="InterPro" id="IPR050553">
    <property type="entry name" value="Thioredoxin_ResA/DsbE_sf"/>
</dbReference>
<dbReference type="Gene3D" id="3.40.30.10">
    <property type="entry name" value="Glutaredoxin"/>
    <property type="match status" value="1"/>
</dbReference>
<feature type="chain" id="PRO_5020605474" evidence="5">
    <location>
        <begin position="20"/>
        <end position="397"/>
    </location>
</feature>
<dbReference type="InterPro" id="IPR013740">
    <property type="entry name" value="Redoxin"/>
</dbReference>
<protein>
    <submittedName>
        <fullName evidence="7">Uncharacterized protein (TIGR03435 family)</fullName>
    </submittedName>
</protein>
<evidence type="ECO:0000313" key="8">
    <source>
        <dbReference type="Proteomes" id="UP000295499"/>
    </source>
</evidence>
<keyword evidence="8" id="KW-1185">Reference proteome</keyword>
<dbReference type="GO" id="GO:0017004">
    <property type="term" value="P:cytochrome complex assembly"/>
    <property type="evidence" value="ECO:0007669"/>
    <property type="project" value="UniProtKB-KW"/>
</dbReference>